<dbReference type="Pfam" id="PF21972">
    <property type="entry name" value="Arc1p_N_like"/>
    <property type="match status" value="1"/>
</dbReference>
<dbReference type="InterPro" id="IPR036282">
    <property type="entry name" value="Glutathione-S-Trfase_C_sf"/>
</dbReference>
<feature type="compositionally biased region" description="Basic and acidic residues" evidence="4">
    <location>
        <begin position="188"/>
        <end position="199"/>
    </location>
</feature>
<feature type="compositionally biased region" description="Low complexity" evidence="4">
    <location>
        <begin position="139"/>
        <end position="156"/>
    </location>
</feature>
<feature type="region of interest" description="Disordered" evidence="4">
    <location>
        <begin position="139"/>
        <end position="163"/>
    </location>
</feature>
<keyword evidence="2 3" id="KW-0694">RNA-binding</keyword>
<sequence length="406" mass="43410">MAALSSQKYTPTEEAEIQQWLTTSERLKSADNKSEILETLNGHLSSRTTLLGSKPSKADVAIYEALAPIVAKWTPEERTGEKGLPHIVRHVDFVQNAPVFGLDLKDEQKVKVDQEEVLYVKPPVDAKAEKERLKKEKAAAAAAAAGGNNNNNATLADRTKEKAKEVKDKAKEVVAEAKGTAAAAAGGDKPKKEKKEKAPKPQKAPAAAAPLSPCLIDLRVGHILKAVNHPDADSLYVSTIAVGDAPGSEDTTEYEGQICRTVCSGLNGLVPLKEMQGRKVVVVCNLKPVKMRGIKSCAMVLAASPKVKEGEVDDHKGPVELVTPPEGAKAGERVFFEGWKGEPEGVLNPKKKIWETFQPGFTTTDNLEAAFDASVVEQLGKTGVGRLVTESGGVCTVKSLKNATVR</sequence>
<evidence type="ECO:0000256" key="2">
    <source>
        <dbReference type="ARBA" id="ARBA00022884"/>
    </source>
</evidence>
<feature type="region of interest" description="Disordered" evidence="4">
    <location>
        <begin position="177"/>
        <end position="206"/>
    </location>
</feature>
<dbReference type="SUPFAM" id="SSF47616">
    <property type="entry name" value="GST C-terminal domain-like"/>
    <property type="match status" value="1"/>
</dbReference>
<keyword evidence="8" id="KW-1185">Reference proteome</keyword>
<dbReference type="GeneID" id="300578368"/>
<dbReference type="RefSeq" id="XP_073557573.1">
    <property type="nucleotide sequence ID" value="XM_073703918.1"/>
</dbReference>
<feature type="compositionally biased region" description="Low complexity" evidence="4">
    <location>
        <begin position="177"/>
        <end position="187"/>
    </location>
</feature>
<evidence type="ECO:0000313" key="8">
    <source>
        <dbReference type="Proteomes" id="UP001642720"/>
    </source>
</evidence>
<dbReference type="PROSITE" id="PS50405">
    <property type="entry name" value="GST_CTER"/>
    <property type="match status" value="1"/>
</dbReference>
<protein>
    <submittedName>
        <fullName evidence="7">tRNA-aminoacylation cofactor ARC1</fullName>
    </submittedName>
</protein>
<dbReference type="InterPro" id="IPR012340">
    <property type="entry name" value="NA-bd_OB-fold"/>
</dbReference>
<dbReference type="PANTHER" id="PTHR11586">
    <property type="entry name" value="TRNA-AMINOACYLATION COFACTOR ARC1 FAMILY MEMBER"/>
    <property type="match status" value="1"/>
</dbReference>
<proteinExistence type="predicted"/>
<dbReference type="CDD" id="cd02799">
    <property type="entry name" value="tRNA_bind_EMAP-II_like"/>
    <property type="match status" value="1"/>
</dbReference>
<dbReference type="Gene3D" id="2.40.50.140">
    <property type="entry name" value="Nucleic acid-binding proteins"/>
    <property type="match status" value="1"/>
</dbReference>
<reference evidence="7 8" key="1">
    <citation type="submission" date="2018-01" db="EMBL/GenBank/DDBJ databases">
        <title>Genome characterization of the sugarcane-associated fungus Trichoderma ghanense CCMA-1212 and their application in lignocelulose bioconversion.</title>
        <authorList>
            <person name="Steindorff A.S."/>
            <person name="Mendes T.D."/>
            <person name="Vilela E.S.D."/>
            <person name="Rodrigues D.S."/>
            <person name="Formighieri E.F."/>
            <person name="Melo I.S."/>
            <person name="Favaro L.C.L."/>
        </authorList>
    </citation>
    <scope>NUCLEOTIDE SEQUENCE [LARGE SCALE GENOMIC DNA]</scope>
    <source>
        <strain evidence="7 8">CCMA-1212</strain>
    </source>
</reference>
<dbReference type="SUPFAM" id="SSF50249">
    <property type="entry name" value="Nucleic acid-binding proteins"/>
    <property type="match status" value="1"/>
</dbReference>
<gene>
    <name evidence="7" type="ORF">CCMA1212_006715</name>
</gene>
<evidence type="ECO:0000259" key="6">
    <source>
        <dbReference type="PROSITE" id="PS50886"/>
    </source>
</evidence>
<dbReference type="Gene3D" id="1.20.1050.130">
    <property type="match status" value="1"/>
</dbReference>
<evidence type="ECO:0000256" key="4">
    <source>
        <dbReference type="SAM" id="MobiDB-lite"/>
    </source>
</evidence>
<dbReference type="InterPro" id="IPR010987">
    <property type="entry name" value="Glutathione-S-Trfase_C-like"/>
</dbReference>
<accession>A0ABY2GZG6</accession>
<organism evidence="7 8">
    <name type="scientific">Trichoderma ghanense</name>
    <dbReference type="NCBI Taxonomy" id="65468"/>
    <lineage>
        <taxon>Eukaryota</taxon>
        <taxon>Fungi</taxon>
        <taxon>Dikarya</taxon>
        <taxon>Ascomycota</taxon>
        <taxon>Pezizomycotina</taxon>
        <taxon>Sordariomycetes</taxon>
        <taxon>Hypocreomycetidae</taxon>
        <taxon>Hypocreales</taxon>
        <taxon>Hypocreaceae</taxon>
        <taxon>Trichoderma</taxon>
    </lineage>
</organism>
<name>A0ABY2GZG6_9HYPO</name>
<dbReference type="InterPro" id="IPR002547">
    <property type="entry name" value="tRNA-bd_dom"/>
</dbReference>
<dbReference type="InterPro" id="IPR051270">
    <property type="entry name" value="Tyrosine-tRNA_ligase_regulator"/>
</dbReference>
<dbReference type="InterPro" id="IPR053836">
    <property type="entry name" value="Arc1-like_N"/>
</dbReference>
<evidence type="ECO:0000256" key="3">
    <source>
        <dbReference type="PROSITE-ProRule" id="PRU00209"/>
    </source>
</evidence>
<evidence type="ECO:0000256" key="1">
    <source>
        <dbReference type="ARBA" id="ARBA00022555"/>
    </source>
</evidence>
<comment type="caution">
    <text evidence="7">The sequence shown here is derived from an EMBL/GenBank/DDBJ whole genome shotgun (WGS) entry which is preliminary data.</text>
</comment>
<dbReference type="CDD" id="cd10304">
    <property type="entry name" value="GST_C_Arc1p_N_like"/>
    <property type="match status" value="1"/>
</dbReference>
<keyword evidence="1 3" id="KW-0820">tRNA-binding</keyword>
<dbReference type="PANTHER" id="PTHR11586:SF33">
    <property type="entry name" value="AMINOACYL TRNA SYNTHASE COMPLEX-INTERACTING MULTIFUNCTIONAL PROTEIN 1"/>
    <property type="match status" value="1"/>
</dbReference>
<evidence type="ECO:0000259" key="5">
    <source>
        <dbReference type="PROSITE" id="PS50405"/>
    </source>
</evidence>
<feature type="domain" description="TRNA-binding" evidence="6">
    <location>
        <begin position="212"/>
        <end position="335"/>
    </location>
</feature>
<dbReference type="EMBL" id="PPTA01000009">
    <property type="protein sequence ID" value="TFB01372.1"/>
    <property type="molecule type" value="Genomic_DNA"/>
</dbReference>
<dbReference type="Proteomes" id="UP001642720">
    <property type="component" value="Unassembled WGS sequence"/>
</dbReference>
<feature type="domain" description="GST C-terminal" evidence="5">
    <location>
        <begin position="1"/>
        <end position="124"/>
    </location>
</feature>
<dbReference type="PROSITE" id="PS50886">
    <property type="entry name" value="TRBD"/>
    <property type="match status" value="1"/>
</dbReference>
<dbReference type="Pfam" id="PF01588">
    <property type="entry name" value="tRNA_bind"/>
    <property type="match status" value="1"/>
</dbReference>
<evidence type="ECO:0000313" key="7">
    <source>
        <dbReference type="EMBL" id="TFB01372.1"/>
    </source>
</evidence>